<evidence type="ECO:0000256" key="1">
    <source>
        <dbReference type="SAM" id="MobiDB-lite"/>
    </source>
</evidence>
<dbReference type="AlphaFoldDB" id="A0A6H5H6U7"/>
<dbReference type="Proteomes" id="UP000479000">
    <property type="component" value="Unassembled WGS sequence"/>
</dbReference>
<protein>
    <submittedName>
        <fullName evidence="2">Uncharacterized protein</fullName>
    </submittedName>
</protein>
<evidence type="ECO:0000313" key="2">
    <source>
        <dbReference type="EMBL" id="CAB0012526.1"/>
    </source>
</evidence>
<reference evidence="2 3" key="1">
    <citation type="submission" date="2020-02" db="EMBL/GenBank/DDBJ databases">
        <authorList>
            <person name="Ferguson B K."/>
        </authorList>
    </citation>
    <scope>NUCLEOTIDE SEQUENCE [LARGE SCALE GENOMIC DNA]</scope>
</reference>
<accession>A0A6H5H6U7</accession>
<proteinExistence type="predicted"/>
<name>A0A6H5H6U7_9HEMI</name>
<feature type="region of interest" description="Disordered" evidence="1">
    <location>
        <begin position="143"/>
        <end position="168"/>
    </location>
</feature>
<keyword evidence="3" id="KW-1185">Reference proteome</keyword>
<evidence type="ECO:0000313" key="3">
    <source>
        <dbReference type="Proteomes" id="UP000479000"/>
    </source>
</evidence>
<gene>
    <name evidence="2" type="ORF">NTEN_LOCUS17253</name>
</gene>
<organism evidence="2 3">
    <name type="scientific">Nesidiocoris tenuis</name>
    <dbReference type="NCBI Taxonomy" id="355587"/>
    <lineage>
        <taxon>Eukaryota</taxon>
        <taxon>Metazoa</taxon>
        <taxon>Ecdysozoa</taxon>
        <taxon>Arthropoda</taxon>
        <taxon>Hexapoda</taxon>
        <taxon>Insecta</taxon>
        <taxon>Pterygota</taxon>
        <taxon>Neoptera</taxon>
        <taxon>Paraneoptera</taxon>
        <taxon>Hemiptera</taxon>
        <taxon>Heteroptera</taxon>
        <taxon>Panheteroptera</taxon>
        <taxon>Cimicomorpha</taxon>
        <taxon>Miridae</taxon>
        <taxon>Dicyphina</taxon>
        <taxon>Nesidiocoris</taxon>
    </lineage>
</organism>
<feature type="compositionally biased region" description="Basic and acidic residues" evidence="1">
    <location>
        <begin position="143"/>
        <end position="152"/>
    </location>
</feature>
<sequence>MIRLIGDLVDPEHQLVEADKENVTVRQVQQIEKSRLYGQAVLEHAQGVENRVFQLRSSREGDVSVKYAASFVDQQQQLEVRHSSHFLVPVTIPCQRVLFIPAFHIFQFSLYSPGLKIRSRRHRGDDLGSFNIVPEAGSRSWRFSESRQRVEEGSLEGDGDGAGDQAEEHRHGGPLLILAEFLADAWIVFRYSLDQT</sequence>
<dbReference type="EMBL" id="CADCXU010025510">
    <property type="protein sequence ID" value="CAB0012526.1"/>
    <property type="molecule type" value="Genomic_DNA"/>
</dbReference>